<accession>A0A8X6LT98</accession>
<feature type="transmembrane region" description="Helical" evidence="8">
    <location>
        <begin position="20"/>
        <end position="53"/>
    </location>
</feature>
<name>A0A8X6LT98_TRICU</name>
<dbReference type="GO" id="GO:0008527">
    <property type="term" value="F:taste receptor activity"/>
    <property type="evidence" value="ECO:0007669"/>
    <property type="project" value="InterPro"/>
</dbReference>
<gene>
    <name evidence="9" type="primary">AVEN_260046_1</name>
    <name evidence="9" type="ORF">TNCT_243571</name>
</gene>
<proteinExistence type="inferred from homology"/>
<feature type="transmembrane region" description="Helical" evidence="8">
    <location>
        <begin position="275"/>
        <end position="294"/>
    </location>
</feature>
<evidence type="ECO:0000256" key="1">
    <source>
        <dbReference type="ARBA" id="ARBA00004651"/>
    </source>
</evidence>
<dbReference type="GO" id="GO:0005886">
    <property type="term" value="C:plasma membrane"/>
    <property type="evidence" value="ECO:0007669"/>
    <property type="project" value="UniProtKB-SubCell"/>
</dbReference>
<keyword evidence="7" id="KW-0675">Receptor</keyword>
<evidence type="ECO:0000256" key="4">
    <source>
        <dbReference type="ARBA" id="ARBA00022692"/>
    </source>
</evidence>
<evidence type="ECO:0000313" key="10">
    <source>
        <dbReference type="Proteomes" id="UP000887116"/>
    </source>
</evidence>
<dbReference type="OrthoDB" id="5800391at2759"/>
<evidence type="ECO:0000256" key="3">
    <source>
        <dbReference type="ARBA" id="ARBA00022475"/>
    </source>
</evidence>
<comment type="caution">
    <text evidence="9">The sequence shown here is derived from an EMBL/GenBank/DDBJ whole genome shotgun (WGS) entry which is preliminary data.</text>
</comment>
<dbReference type="Proteomes" id="UP000887116">
    <property type="component" value="Unassembled WGS sequence"/>
</dbReference>
<feature type="transmembrane region" description="Helical" evidence="8">
    <location>
        <begin position="160"/>
        <end position="178"/>
    </location>
</feature>
<keyword evidence="5 8" id="KW-1133">Transmembrane helix</keyword>
<evidence type="ECO:0000256" key="6">
    <source>
        <dbReference type="ARBA" id="ARBA00023136"/>
    </source>
</evidence>
<dbReference type="PANTHER" id="PTHR21421:SF29">
    <property type="entry name" value="GUSTATORY RECEPTOR 5A FOR TREHALOSE-RELATED"/>
    <property type="match status" value="1"/>
</dbReference>
<dbReference type="InterPro" id="IPR009318">
    <property type="entry name" value="Gustatory_rcpt"/>
</dbReference>
<protein>
    <recommendedName>
        <fullName evidence="11">Gustatory receptor</fullName>
    </recommendedName>
</protein>
<evidence type="ECO:0000256" key="2">
    <source>
        <dbReference type="ARBA" id="ARBA00005327"/>
    </source>
</evidence>
<comment type="subcellular location">
    <subcellularLocation>
        <location evidence="1">Cell membrane</location>
        <topology evidence="1">Multi-pass membrane protein</topology>
    </subcellularLocation>
</comment>
<evidence type="ECO:0008006" key="11">
    <source>
        <dbReference type="Google" id="ProtNLM"/>
    </source>
</evidence>
<keyword evidence="4 8" id="KW-0812">Transmembrane</keyword>
<evidence type="ECO:0000256" key="8">
    <source>
        <dbReference type="SAM" id="Phobius"/>
    </source>
</evidence>
<sequence length="295" mass="34227">MKTRENQVFNLLHDMNSLRYVFGIKVALFWIWFTVVLIFAVPLLAWLSVMLFVKEESCKMLVLYYSFKVVSVSVGNSCRILGIILFLSCILIHTLRTTITILYIAICCILRGLLKKHSEMGIKKLEKNIKAFDYKYCQNYVNSYKHITHISDSFEKAMSLPVFIIIIGDCLGMFYGFLKYEDTKRSIEFYDVNYRFAILFLALRSLVSFLCVAFAASRVYESSKNAKKVQEKLNERLLASGQKVENQELFLLLLAQSNPPIVLSAWGFFNFKRNLVISVFDFILTYSLLMIQIMN</sequence>
<evidence type="ECO:0000256" key="5">
    <source>
        <dbReference type="ARBA" id="ARBA00022989"/>
    </source>
</evidence>
<keyword evidence="6 8" id="KW-0472">Membrane</keyword>
<keyword evidence="10" id="KW-1185">Reference proteome</keyword>
<dbReference type="AlphaFoldDB" id="A0A8X6LT98"/>
<dbReference type="GO" id="GO:0050916">
    <property type="term" value="P:sensory perception of sweet taste"/>
    <property type="evidence" value="ECO:0007669"/>
    <property type="project" value="UniProtKB-ARBA"/>
</dbReference>
<feature type="transmembrane region" description="Helical" evidence="8">
    <location>
        <begin position="93"/>
        <end position="114"/>
    </location>
</feature>
<evidence type="ECO:0000313" key="9">
    <source>
        <dbReference type="EMBL" id="GFR19842.1"/>
    </source>
</evidence>
<organism evidence="9 10">
    <name type="scientific">Trichonephila clavata</name>
    <name type="common">Joro spider</name>
    <name type="synonym">Nephila clavata</name>
    <dbReference type="NCBI Taxonomy" id="2740835"/>
    <lineage>
        <taxon>Eukaryota</taxon>
        <taxon>Metazoa</taxon>
        <taxon>Ecdysozoa</taxon>
        <taxon>Arthropoda</taxon>
        <taxon>Chelicerata</taxon>
        <taxon>Arachnida</taxon>
        <taxon>Araneae</taxon>
        <taxon>Araneomorphae</taxon>
        <taxon>Entelegynae</taxon>
        <taxon>Araneoidea</taxon>
        <taxon>Nephilidae</taxon>
        <taxon>Trichonephila</taxon>
    </lineage>
</organism>
<evidence type="ECO:0000256" key="7">
    <source>
        <dbReference type="ARBA" id="ARBA00023170"/>
    </source>
</evidence>
<keyword evidence="3" id="KW-1003">Cell membrane</keyword>
<comment type="similarity">
    <text evidence="2">Belongs to the insect chemoreceptor superfamily. Gustatory receptor (GR) family. Gr5a subfamily.</text>
</comment>
<dbReference type="PANTHER" id="PTHR21421">
    <property type="entry name" value="GUSTATORY RECEPTOR"/>
    <property type="match status" value="1"/>
</dbReference>
<feature type="transmembrane region" description="Helical" evidence="8">
    <location>
        <begin position="198"/>
        <end position="220"/>
    </location>
</feature>
<dbReference type="Pfam" id="PF06151">
    <property type="entry name" value="Trehalose_recp"/>
    <property type="match status" value="1"/>
</dbReference>
<reference evidence="9" key="1">
    <citation type="submission" date="2020-07" db="EMBL/GenBank/DDBJ databases">
        <title>Multicomponent nature underlies the extraordinary mechanical properties of spider dragline silk.</title>
        <authorList>
            <person name="Kono N."/>
            <person name="Nakamura H."/>
            <person name="Mori M."/>
            <person name="Yoshida Y."/>
            <person name="Ohtoshi R."/>
            <person name="Malay A.D."/>
            <person name="Moran D.A.P."/>
            <person name="Tomita M."/>
            <person name="Numata K."/>
            <person name="Arakawa K."/>
        </authorList>
    </citation>
    <scope>NUCLEOTIDE SEQUENCE</scope>
</reference>
<dbReference type="EMBL" id="BMAO01027828">
    <property type="protein sequence ID" value="GFR19842.1"/>
    <property type="molecule type" value="Genomic_DNA"/>
</dbReference>